<dbReference type="PANTHER" id="PTHR14386:SF2">
    <property type="entry name" value="PROTEIN FAM204A"/>
    <property type="match status" value="1"/>
</dbReference>
<feature type="region of interest" description="Disordered" evidence="1">
    <location>
        <begin position="1"/>
        <end position="30"/>
    </location>
</feature>
<dbReference type="InterPro" id="IPR037690">
    <property type="entry name" value="FAM204A"/>
</dbReference>
<evidence type="ECO:0008006" key="4">
    <source>
        <dbReference type="Google" id="ProtNLM"/>
    </source>
</evidence>
<dbReference type="PANTHER" id="PTHR14386">
    <property type="entry name" value="PROTEIN FAM204A"/>
    <property type="match status" value="1"/>
</dbReference>
<sequence>MEEDEGRREAAIASAPSLQPNFTPKKGLNPCQISKFQDLHRRRLKIKAKSKVKDKSKGALDEAEKYNGKVVNTKCKEIMDEKSIKTAKDPRITLSISSMTEPSQEDNLAGHTLSKKWQKLHWGLDTKERWERKSNM</sequence>
<feature type="compositionally biased region" description="Basic and acidic residues" evidence="1">
    <location>
        <begin position="1"/>
        <end position="10"/>
    </location>
</feature>
<name>A0AAE1VFD0_9SOLA</name>
<protein>
    <recommendedName>
        <fullName evidence="4">Protein FAM204A</fullName>
    </recommendedName>
</protein>
<evidence type="ECO:0000313" key="3">
    <source>
        <dbReference type="Proteomes" id="UP001291623"/>
    </source>
</evidence>
<reference evidence="2" key="1">
    <citation type="submission" date="2023-12" db="EMBL/GenBank/DDBJ databases">
        <title>Genome assembly of Anisodus tanguticus.</title>
        <authorList>
            <person name="Wang Y.-J."/>
        </authorList>
    </citation>
    <scope>NUCLEOTIDE SEQUENCE</scope>
    <source>
        <strain evidence="2">KB-2021</strain>
        <tissue evidence="2">Leaf</tissue>
    </source>
</reference>
<accession>A0AAE1VFD0</accession>
<evidence type="ECO:0000313" key="2">
    <source>
        <dbReference type="EMBL" id="KAK4367973.1"/>
    </source>
</evidence>
<comment type="caution">
    <text evidence="2">The sequence shown here is derived from an EMBL/GenBank/DDBJ whole genome shotgun (WGS) entry which is preliminary data.</text>
</comment>
<keyword evidence="3" id="KW-1185">Reference proteome</keyword>
<dbReference type="AlphaFoldDB" id="A0AAE1VFD0"/>
<evidence type="ECO:0000256" key="1">
    <source>
        <dbReference type="SAM" id="MobiDB-lite"/>
    </source>
</evidence>
<dbReference type="Proteomes" id="UP001291623">
    <property type="component" value="Unassembled WGS sequence"/>
</dbReference>
<organism evidence="2 3">
    <name type="scientific">Anisodus tanguticus</name>
    <dbReference type="NCBI Taxonomy" id="243964"/>
    <lineage>
        <taxon>Eukaryota</taxon>
        <taxon>Viridiplantae</taxon>
        <taxon>Streptophyta</taxon>
        <taxon>Embryophyta</taxon>
        <taxon>Tracheophyta</taxon>
        <taxon>Spermatophyta</taxon>
        <taxon>Magnoliopsida</taxon>
        <taxon>eudicotyledons</taxon>
        <taxon>Gunneridae</taxon>
        <taxon>Pentapetalae</taxon>
        <taxon>asterids</taxon>
        <taxon>lamiids</taxon>
        <taxon>Solanales</taxon>
        <taxon>Solanaceae</taxon>
        <taxon>Solanoideae</taxon>
        <taxon>Hyoscyameae</taxon>
        <taxon>Anisodus</taxon>
    </lineage>
</organism>
<proteinExistence type="predicted"/>
<gene>
    <name evidence="2" type="ORF">RND71_011765</name>
</gene>
<dbReference type="EMBL" id="JAVYJV010000006">
    <property type="protein sequence ID" value="KAK4367973.1"/>
    <property type="molecule type" value="Genomic_DNA"/>
</dbReference>